<dbReference type="AlphaFoldDB" id="A0A5A9ZIJ7"/>
<dbReference type="PROSITE" id="PS00866">
    <property type="entry name" value="CPSASE_1"/>
    <property type="match status" value="1"/>
</dbReference>
<dbReference type="InterPro" id="IPR011761">
    <property type="entry name" value="ATP-grasp"/>
</dbReference>
<keyword evidence="11" id="KW-1185">Reference proteome</keyword>
<dbReference type="SUPFAM" id="SSF51230">
    <property type="entry name" value="Single hybrid motif"/>
    <property type="match status" value="1"/>
</dbReference>
<dbReference type="Gene3D" id="2.40.50.100">
    <property type="match status" value="1"/>
</dbReference>
<name>A0A5A9ZIJ7_9RHOB</name>
<dbReference type="FunFam" id="3.30.470.20:FF:000028">
    <property type="entry name" value="Methylcrotonoyl-CoA carboxylase subunit alpha, mitochondrial"/>
    <property type="match status" value="1"/>
</dbReference>
<dbReference type="SMART" id="SM00878">
    <property type="entry name" value="Biotin_carb_C"/>
    <property type="match status" value="1"/>
</dbReference>
<evidence type="ECO:0000256" key="5">
    <source>
        <dbReference type="ARBA" id="ARBA00023267"/>
    </source>
</evidence>
<reference evidence="10 11" key="1">
    <citation type="submission" date="2019-07" db="EMBL/GenBank/DDBJ databases">
        <title>Aquicoccus porphyridii gen. nov., sp. nov., isolated from a small marine red alga, Porphyridium marinum.</title>
        <authorList>
            <person name="Liu L."/>
        </authorList>
    </citation>
    <scope>NUCLEOTIDE SEQUENCE [LARGE SCALE GENOMIC DNA]</scope>
    <source>
        <strain evidence="10 11">L1 8-17</strain>
    </source>
</reference>
<dbReference type="InterPro" id="IPR000089">
    <property type="entry name" value="Biotin_lipoyl"/>
</dbReference>
<dbReference type="Pfam" id="PF00364">
    <property type="entry name" value="Biotin_lipoyl"/>
    <property type="match status" value="1"/>
</dbReference>
<keyword evidence="5" id="KW-0092">Biotin</keyword>
<dbReference type="NCBIfam" id="NF006367">
    <property type="entry name" value="PRK08591.1"/>
    <property type="match status" value="1"/>
</dbReference>
<dbReference type="PANTHER" id="PTHR18866:SF33">
    <property type="entry name" value="METHYLCROTONOYL-COA CARBOXYLASE SUBUNIT ALPHA, MITOCHONDRIAL-RELATED"/>
    <property type="match status" value="1"/>
</dbReference>
<dbReference type="SUPFAM" id="SSF51246">
    <property type="entry name" value="Rudiment single hybrid motif"/>
    <property type="match status" value="1"/>
</dbReference>
<dbReference type="EMBL" id="VINQ01000004">
    <property type="protein sequence ID" value="KAA0916819.1"/>
    <property type="molecule type" value="Genomic_DNA"/>
</dbReference>
<dbReference type="Pfam" id="PF02785">
    <property type="entry name" value="Biotin_carb_C"/>
    <property type="match status" value="1"/>
</dbReference>
<dbReference type="RefSeq" id="WP_111365570.1">
    <property type="nucleotide sequence ID" value="NZ_VINQ01000004.1"/>
</dbReference>
<dbReference type="InterPro" id="IPR005481">
    <property type="entry name" value="BC-like_N"/>
</dbReference>
<evidence type="ECO:0000256" key="6">
    <source>
        <dbReference type="PROSITE-ProRule" id="PRU00409"/>
    </source>
</evidence>
<feature type="domain" description="Lipoyl-binding" evidence="7">
    <location>
        <begin position="572"/>
        <end position="650"/>
    </location>
</feature>
<dbReference type="GO" id="GO:0046872">
    <property type="term" value="F:metal ion binding"/>
    <property type="evidence" value="ECO:0007669"/>
    <property type="project" value="InterPro"/>
</dbReference>
<dbReference type="CDD" id="cd06850">
    <property type="entry name" value="biotinyl_domain"/>
    <property type="match status" value="1"/>
</dbReference>
<dbReference type="FunFam" id="3.40.50.20:FF:000010">
    <property type="entry name" value="Propionyl-CoA carboxylase subunit alpha"/>
    <property type="match status" value="1"/>
</dbReference>
<feature type="domain" description="Biotin carboxylation" evidence="9">
    <location>
        <begin position="6"/>
        <end position="449"/>
    </location>
</feature>
<comment type="cofactor">
    <cofactor evidence="1">
        <name>biotin</name>
        <dbReference type="ChEBI" id="CHEBI:57586"/>
    </cofactor>
</comment>
<dbReference type="SUPFAM" id="SSF56059">
    <property type="entry name" value="Glutathione synthetase ATP-binding domain-like"/>
    <property type="match status" value="1"/>
</dbReference>
<evidence type="ECO:0000256" key="4">
    <source>
        <dbReference type="ARBA" id="ARBA00022840"/>
    </source>
</evidence>
<proteinExistence type="predicted"/>
<dbReference type="PROSITE" id="PS50975">
    <property type="entry name" value="ATP_GRASP"/>
    <property type="match status" value="1"/>
</dbReference>
<dbReference type="InterPro" id="IPR011764">
    <property type="entry name" value="Biotin_carboxylation_dom"/>
</dbReference>
<dbReference type="FunFam" id="3.30.1490.20:FF:000003">
    <property type="entry name" value="acetyl-CoA carboxylase isoform X1"/>
    <property type="match status" value="1"/>
</dbReference>
<dbReference type="InterPro" id="IPR011053">
    <property type="entry name" value="Single_hybrid_motif"/>
</dbReference>
<evidence type="ECO:0000259" key="9">
    <source>
        <dbReference type="PROSITE" id="PS50979"/>
    </source>
</evidence>
<dbReference type="PROSITE" id="PS50968">
    <property type="entry name" value="BIOTINYL_LIPOYL"/>
    <property type="match status" value="1"/>
</dbReference>
<accession>A0A5A9ZIJ7</accession>
<dbReference type="PROSITE" id="PS50979">
    <property type="entry name" value="BC"/>
    <property type="match status" value="1"/>
</dbReference>
<dbReference type="InterPro" id="IPR005479">
    <property type="entry name" value="CPAse_ATP-bd"/>
</dbReference>
<keyword evidence="2" id="KW-0436">Ligase</keyword>
<evidence type="ECO:0000259" key="7">
    <source>
        <dbReference type="PROSITE" id="PS50968"/>
    </source>
</evidence>
<dbReference type="InterPro" id="IPR050856">
    <property type="entry name" value="Biotin_carboxylase_complex"/>
</dbReference>
<evidence type="ECO:0000313" key="11">
    <source>
        <dbReference type="Proteomes" id="UP000325291"/>
    </source>
</evidence>
<dbReference type="Pfam" id="PF00289">
    <property type="entry name" value="Biotin_carb_N"/>
    <property type="match status" value="1"/>
</dbReference>
<evidence type="ECO:0000256" key="3">
    <source>
        <dbReference type="ARBA" id="ARBA00022741"/>
    </source>
</evidence>
<protein>
    <submittedName>
        <fullName evidence="10">Acetyl-CoA carboxylase biotin carboxylase subunit</fullName>
    </submittedName>
</protein>
<dbReference type="GO" id="GO:0016874">
    <property type="term" value="F:ligase activity"/>
    <property type="evidence" value="ECO:0007669"/>
    <property type="project" value="UniProtKB-KW"/>
</dbReference>
<evidence type="ECO:0000256" key="1">
    <source>
        <dbReference type="ARBA" id="ARBA00001953"/>
    </source>
</evidence>
<evidence type="ECO:0000256" key="2">
    <source>
        <dbReference type="ARBA" id="ARBA00022598"/>
    </source>
</evidence>
<organism evidence="10 11">
    <name type="scientific">Aquicoccus porphyridii</name>
    <dbReference type="NCBI Taxonomy" id="1852029"/>
    <lineage>
        <taxon>Bacteria</taxon>
        <taxon>Pseudomonadati</taxon>
        <taxon>Pseudomonadota</taxon>
        <taxon>Alphaproteobacteria</taxon>
        <taxon>Rhodobacterales</taxon>
        <taxon>Paracoccaceae</taxon>
        <taxon>Aquicoccus</taxon>
    </lineage>
</organism>
<dbReference type="InterPro" id="IPR011054">
    <property type="entry name" value="Rudment_hybrid_motif"/>
</dbReference>
<keyword evidence="3 6" id="KW-0547">Nucleotide-binding</keyword>
<comment type="caution">
    <text evidence="10">The sequence shown here is derived from an EMBL/GenBank/DDBJ whole genome shotgun (WGS) entry which is preliminary data.</text>
</comment>
<feature type="domain" description="ATP-grasp" evidence="8">
    <location>
        <begin position="125"/>
        <end position="322"/>
    </location>
</feature>
<dbReference type="PROSITE" id="PS00867">
    <property type="entry name" value="CPSASE_2"/>
    <property type="match status" value="1"/>
</dbReference>
<dbReference type="PANTHER" id="PTHR18866">
    <property type="entry name" value="CARBOXYLASE:PYRUVATE/ACETYL-COA/PROPIONYL-COA CARBOXYLASE"/>
    <property type="match status" value="1"/>
</dbReference>
<dbReference type="Proteomes" id="UP000325291">
    <property type="component" value="Unassembled WGS sequence"/>
</dbReference>
<dbReference type="Gene3D" id="3.30.470.20">
    <property type="entry name" value="ATP-grasp fold, B domain"/>
    <property type="match status" value="1"/>
</dbReference>
<keyword evidence="4 6" id="KW-0067">ATP-binding</keyword>
<evidence type="ECO:0000313" key="10">
    <source>
        <dbReference type="EMBL" id="KAA0916819.1"/>
    </source>
</evidence>
<gene>
    <name evidence="10" type="ORF">FLO80_08355</name>
</gene>
<dbReference type="SUPFAM" id="SSF52440">
    <property type="entry name" value="PreATP-grasp domain"/>
    <property type="match status" value="1"/>
</dbReference>
<dbReference type="Pfam" id="PF02786">
    <property type="entry name" value="CPSase_L_D2"/>
    <property type="match status" value="1"/>
</dbReference>
<dbReference type="InterPro" id="IPR005482">
    <property type="entry name" value="Biotin_COase_C"/>
</dbReference>
<dbReference type="GO" id="GO:0005524">
    <property type="term" value="F:ATP binding"/>
    <property type="evidence" value="ECO:0007669"/>
    <property type="project" value="UniProtKB-UniRule"/>
</dbReference>
<sequence>MRGPTPFTKLLVANRGEIAVRVMRTARGMGFGTVAVYSRADAEAVHVGMADEAVCIGEPAPGESYLRIEAIIEAARRTGADAIHPGYGFLSENPDLPAACAAAGIVFVGPGVEAIRAMGDKARAKALMEAAGVPCVPGYQGEDQGEERLLTEARRIGFPVMIKATAGGGGRGMRLVEGEGDFLDRLKSAKSEARSAFGNDVVLLEKAIINPRHVEIQIMADRHGNVIHLGERDCSVQRRHQKLIEEAPSPAVGPALRAEMGRASVEAAKAIGYEGAGTFEYLLDAEGNFYFMEMNTRLQVEHPVTEAITGLDLVEMQLRVAAGEPLRLEQEDVTFDGHAIELRLCAEDPEAGFMPQSGRLALWQPADSVRVDHGLKSGAEVPPYYDSMIAKLIAHGPTREDARRRLIAGLQESVAMGVRTNKDFLGACLAHPVFAAGAATTGFAADQGDALTVAGAGGEARAAMIAAALLRAGSGTRLTHGFFAPLRLSRGEVEYQPRVQVRGGGVCHVEMEGHEPIGLRLIEALGHRVRFETDGAERVATLVTGAGGVTIQSGGQSGVWCFDFTDLTYQPGVTAQMAGGDGKLRATMNGNVVSVDVAVGDMVAAGQTLLVIEAMKMEHAHASPVAGRVAAVNVDKGMQVSTHAVLVEIEAE</sequence>
<dbReference type="InterPro" id="IPR016185">
    <property type="entry name" value="PreATP-grasp_dom_sf"/>
</dbReference>
<evidence type="ECO:0000259" key="8">
    <source>
        <dbReference type="PROSITE" id="PS50975"/>
    </source>
</evidence>